<dbReference type="InterPro" id="IPR036543">
    <property type="entry name" value="Guanylate-bd_C_sf"/>
</dbReference>
<dbReference type="Proteomes" id="UP001164746">
    <property type="component" value="Chromosome 1"/>
</dbReference>
<sequence>MNSVKENMPPCLTDATTLMAAEENRFAVRKASECYQEEMKKRINKHMPNDKGLEMYHNDCMDVAVNKLRELVVLDDGDIFHRKAAQCFENHLKRFKSIVERDSLDRCRKSLDQLDKKIQRKIRENKYAHSHGYSEYIADINTLTDEFKKQERYLGSITRAALQEYMDAKVEEEQLVYEMVKDKIGTIL</sequence>
<keyword evidence="3" id="KW-1185">Reference proteome</keyword>
<dbReference type="EMBL" id="CP111012">
    <property type="protein sequence ID" value="WAQ94973.1"/>
    <property type="molecule type" value="Genomic_DNA"/>
</dbReference>
<organism evidence="2 3">
    <name type="scientific">Mya arenaria</name>
    <name type="common">Soft-shell clam</name>
    <dbReference type="NCBI Taxonomy" id="6604"/>
    <lineage>
        <taxon>Eukaryota</taxon>
        <taxon>Metazoa</taxon>
        <taxon>Spiralia</taxon>
        <taxon>Lophotrochozoa</taxon>
        <taxon>Mollusca</taxon>
        <taxon>Bivalvia</taxon>
        <taxon>Autobranchia</taxon>
        <taxon>Heteroconchia</taxon>
        <taxon>Euheterodonta</taxon>
        <taxon>Imparidentia</taxon>
        <taxon>Neoheterodontei</taxon>
        <taxon>Myida</taxon>
        <taxon>Myoidea</taxon>
        <taxon>Myidae</taxon>
        <taxon>Mya</taxon>
    </lineage>
</organism>
<dbReference type="Pfam" id="PF02841">
    <property type="entry name" value="GBP_C"/>
    <property type="match status" value="1"/>
</dbReference>
<dbReference type="PANTHER" id="PTHR10751">
    <property type="entry name" value="GUANYLATE BINDING PROTEIN"/>
    <property type="match status" value="1"/>
</dbReference>
<evidence type="ECO:0000259" key="1">
    <source>
        <dbReference type="Pfam" id="PF02841"/>
    </source>
</evidence>
<feature type="domain" description="Guanylate-binding protein/Atlastin C-terminal" evidence="1">
    <location>
        <begin position="5"/>
        <end position="175"/>
    </location>
</feature>
<dbReference type="InterPro" id="IPR003191">
    <property type="entry name" value="Guanylate-bd/ATL_C"/>
</dbReference>
<accession>A0ABY7DDH2</accession>
<proteinExistence type="predicted"/>
<protein>
    <submittedName>
        <fullName evidence="2">GBP4-like protein</fullName>
    </submittedName>
</protein>
<name>A0ABY7DDH2_MYAAR</name>
<gene>
    <name evidence="2" type="ORF">MAR_007444</name>
</gene>
<dbReference type="SUPFAM" id="SSF48340">
    <property type="entry name" value="Interferon-induced guanylate-binding protein 1 (GBP1), C-terminal domain"/>
    <property type="match status" value="1"/>
</dbReference>
<reference evidence="2" key="1">
    <citation type="submission" date="2022-11" db="EMBL/GenBank/DDBJ databases">
        <title>Centuries of genome instability and evolution in soft-shell clam transmissible cancer (bioRxiv).</title>
        <authorList>
            <person name="Hart S.F.M."/>
            <person name="Yonemitsu M.A."/>
            <person name="Giersch R.M."/>
            <person name="Beal B.F."/>
            <person name="Arriagada G."/>
            <person name="Davis B.W."/>
            <person name="Ostrander E.A."/>
            <person name="Goff S.P."/>
            <person name="Metzger M.J."/>
        </authorList>
    </citation>
    <scope>NUCLEOTIDE SEQUENCE</scope>
    <source>
        <strain evidence="2">MELC-2E11</strain>
        <tissue evidence="2">Siphon/mantle</tissue>
    </source>
</reference>
<evidence type="ECO:0000313" key="2">
    <source>
        <dbReference type="EMBL" id="WAQ94973.1"/>
    </source>
</evidence>
<dbReference type="Gene3D" id="1.20.1000.10">
    <property type="entry name" value="Guanylate-binding protein, C-terminal domain"/>
    <property type="match status" value="1"/>
</dbReference>
<evidence type="ECO:0000313" key="3">
    <source>
        <dbReference type="Proteomes" id="UP001164746"/>
    </source>
</evidence>